<dbReference type="PROSITE" id="PS50067">
    <property type="entry name" value="KINESIN_MOTOR_2"/>
    <property type="match status" value="1"/>
</dbReference>
<dbReference type="Gene3D" id="1.10.287.1490">
    <property type="match status" value="1"/>
</dbReference>
<feature type="region of interest" description="Disordered" evidence="7">
    <location>
        <begin position="1"/>
        <end position="178"/>
    </location>
</feature>
<feature type="non-terminal residue" evidence="9">
    <location>
        <position position="1708"/>
    </location>
</feature>
<feature type="coiled-coil region" evidence="6">
    <location>
        <begin position="605"/>
        <end position="632"/>
    </location>
</feature>
<feature type="coiled-coil region" evidence="6">
    <location>
        <begin position="673"/>
        <end position="805"/>
    </location>
</feature>
<dbReference type="GO" id="GO:0005524">
    <property type="term" value="F:ATP binding"/>
    <property type="evidence" value="ECO:0007669"/>
    <property type="project" value="UniProtKB-UniRule"/>
</dbReference>
<dbReference type="EMBL" id="JBJQND010000009">
    <property type="protein sequence ID" value="KAL3866569.1"/>
    <property type="molecule type" value="Genomic_DNA"/>
</dbReference>
<dbReference type="FunFam" id="3.40.850.10:FF:000113">
    <property type="entry name" value="Kinesin-like protein"/>
    <property type="match status" value="1"/>
</dbReference>
<dbReference type="PANTHER" id="PTHR47972:SF16">
    <property type="entry name" value="KINESIN-LIKE PROTEIN"/>
    <property type="match status" value="1"/>
</dbReference>
<dbReference type="PROSITE" id="PS00411">
    <property type="entry name" value="KINESIN_MOTOR_1"/>
    <property type="match status" value="1"/>
</dbReference>
<dbReference type="Proteomes" id="UP001634394">
    <property type="component" value="Unassembled WGS sequence"/>
</dbReference>
<comment type="similarity">
    <text evidence="5">Belongs to the TRAFAC class myosin-kinesin ATPase superfamily. Kinesin family.</text>
</comment>
<dbReference type="InterPro" id="IPR036961">
    <property type="entry name" value="Kinesin_motor_dom_sf"/>
</dbReference>
<dbReference type="PANTHER" id="PTHR47972">
    <property type="entry name" value="KINESIN-LIKE PROTEIN KLP-3"/>
    <property type="match status" value="1"/>
</dbReference>
<keyword evidence="5" id="KW-0505">Motor protein</keyword>
<evidence type="ECO:0000256" key="1">
    <source>
        <dbReference type="ARBA" id="ARBA00004245"/>
    </source>
</evidence>
<dbReference type="GO" id="GO:0005856">
    <property type="term" value="C:cytoskeleton"/>
    <property type="evidence" value="ECO:0007669"/>
    <property type="project" value="UniProtKB-SubCell"/>
</dbReference>
<sequence>MATQEKVRKRKAKKQPFVDKQDKVDSGGEGSQVSVREAADENMKDNTTQDKMRESSPSKEDHSSKETDKTRKRSKDRSKSQPNDGSTASESTSRSQPETPKSKKKNDHIEQMLHNSDKEDRPKTPALFRKNIVKPANGAKEDMGSDVSLRSNVSFSSTKEAWVEKNQNGKEEDDNEDSPVKHAYIPYLYAKKCIAKIMEDMKHMKSNHIIIVHEIQLQYKEIEKETQNQFNKFVLCLRGEYSGKVGTFRQVIDLHREELKRKENYWKEMLESLAERNNRLLKEKKVLLIQNKTEIERLEKEKAELQTAVVAAVKPEVLVKLEEEKKILADQLENEKSEVKKLKDSLSSAKTSSTVIENKVNVHTTSSSPGVGLVVAGAVGLSASDHQTLTKERQDMEEERKKLEEERHNFEAERQAFENERKSWLNQYSDLQTQITKVTMESAKWKVKYKSMKKQLKEAAGIKNKYHILENQYAALAAVATASEHYKQAAQEKLQHTHMEKVDMENELQTIDSQIINWETTFKKKHGRDPTEADKSDQVKEMYTQKEEVSYMVNKLGIQEDTFQKLASGKVPDPPEVSPEPIIIKDPQVQTIQVKVPDPAIVAKLEQAQEEMSKLKSESTHLKEEMSGLKSEISGKNSEIMTYRARMPETDIGKVEISTPVKAAIFAGAVTSSAASNEELEALKKENRSMKKDMKKMLKQYERMKENQELAGIAPDEHVAELQGQITVLDSKVVDLDSECEALKEEKLQLLEQNKGAVLLLTQVEEKSNQLTEAENKVSDLEKELAKLKEENREMHKDIKKMYKTHEKMKKKLDGMTASEKALHLLEVVAQLVHEIHSQVPDAAESVNTKLKAADTDLASIKQDQEQTKKAYEAWEDKFQTNNGNAPKKSDRDAEADQLYQAMEATKKLYKEKMLRVSALELMKTGNVQHVVESRSAVKEDVEKQNLETQLASLDNKVIDIESENNSLKDEKERLNAKIQELEKTNEELKMQVDLQTALNAETESSAELTKQLGELEQKHAALESALMQEKISHVNTRDELENLRKQIEVMKHEFENEKESMKATILSSQQTTEVEVQIIEEEVKTLKKRNETLEMERLSKMPPDTANEIRQLQEKIKELEQQKNASTTSSVGLQAKVTELTTKLDSASKNLESQRAVNRELEAKLKSQRQDKDADVKKMSRHLEESEKKRASDDKQRINMLVKRVKELEVAAGKGVTIAAVGRIGGGGGGKDDSALKNQVMTLKQENSVLLSRIKQLEADGRGGRPGTAAGGADRPQNKRQEKILKELEKKLEMTIQRKDKLQEDFKAAEDEISKLKKELDEKDRTIQKLQAELKEISIAAKEGVEAALKVKSLETDNKKLVEENKTLTKNFESERVLRKKYYNMVEDMKGKIRVYCRARPLSKTEVERKNHSVVRSVDEYSICVETERGIKDFQFDQVFMEDSSQEKIFEDTNNLIQSAIDGYNVCIFAYGQTGSGKTFTMIGDRELKYPGIAPRAFNRIFELADELRSKFVIKVSAYMMELYNEKLIDLFAPPGNYDDEKLDIKKDKKGMVYVQGSVIKDASNAKELYALFDEGSKNRHTASTKMNAESSRSHLIIGILIESTNNTTGQVLTGKLSLVDLAGSERVGKTGAAAQQLKEAMSINKSLSALGDVISALSSDQQFIPYRNNKLTMLMQDSLGGNAKTLMFVNISPADYNMDETVISLT</sequence>
<dbReference type="PRINTS" id="PR00380">
    <property type="entry name" value="KINESINHEAVY"/>
</dbReference>
<evidence type="ECO:0000256" key="6">
    <source>
        <dbReference type="SAM" id="Coils"/>
    </source>
</evidence>
<evidence type="ECO:0000313" key="10">
    <source>
        <dbReference type="Proteomes" id="UP001634394"/>
    </source>
</evidence>
<feature type="binding site" evidence="5">
    <location>
        <begin position="1473"/>
        <end position="1480"/>
    </location>
    <ligand>
        <name>ATP</name>
        <dbReference type="ChEBI" id="CHEBI:30616"/>
    </ligand>
</feature>
<feature type="compositionally biased region" description="Basic and acidic residues" evidence="7">
    <location>
        <begin position="161"/>
        <end position="170"/>
    </location>
</feature>
<dbReference type="SMART" id="SM00129">
    <property type="entry name" value="KISc"/>
    <property type="match status" value="1"/>
</dbReference>
<organism evidence="9 10">
    <name type="scientific">Sinanodonta woodiana</name>
    <name type="common">Chinese pond mussel</name>
    <name type="synonym">Anodonta woodiana</name>
    <dbReference type="NCBI Taxonomy" id="1069815"/>
    <lineage>
        <taxon>Eukaryota</taxon>
        <taxon>Metazoa</taxon>
        <taxon>Spiralia</taxon>
        <taxon>Lophotrochozoa</taxon>
        <taxon>Mollusca</taxon>
        <taxon>Bivalvia</taxon>
        <taxon>Autobranchia</taxon>
        <taxon>Heteroconchia</taxon>
        <taxon>Palaeoheterodonta</taxon>
        <taxon>Unionida</taxon>
        <taxon>Unionoidea</taxon>
        <taxon>Unionidae</taxon>
        <taxon>Unioninae</taxon>
        <taxon>Sinanodonta</taxon>
    </lineage>
</organism>
<dbReference type="InterPro" id="IPR027417">
    <property type="entry name" value="P-loop_NTPase"/>
</dbReference>
<keyword evidence="6" id="KW-0175">Coiled coil</keyword>
<dbReference type="InterPro" id="IPR027640">
    <property type="entry name" value="Kinesin-like_fam"/>
</dbReference>
<feature type="region of interest" description="Disordered" evidence="7">
    <location>
        <begin position="1164"/>
        <end position="1195"/>
    </location>
</feature>
<proteinExistence type="inferred from homology"/>
<feature type="coiled-coil region" evidence="6">
    <location>
        <begin position="256"/>
        <end position="352"/>
    </location>
</feature>
<dbReference type="Gene3D" id="3.40.850.10">
    <property type="entry name" value="Kinesin motor domain"/>
    <property type="match status" value="1"/>
</dbReference>
<evidence type="ECO:0000256" key="2">
    <source>
        <dbReference type="ARBA" id="ARBA00022741"/>
    </source>
</evidence>
<gene>
    <name evidence="9" type="ORF">ACJMK2_043857</name>
</gene>
<feature type="compositionally biased region" description="Polar residues" evidence="7">
    <location>
        <begin position="148"/>
        <end position="159"/>
    </location>
</feature>
<keyword evidence="3 5" id="KW-0067">ATP-binding</keyword>
<feature type="compositionally biased region" description="Polar residues" evidence="7">
    <location>
        <begin position="81"/>
        <end position="99"/>
    </location>
</feature>
<comment type="subcellular location">
    <subcellularLocation>
        <location evidence="1">Cytoplasm</location>
        <location evidence="1">Cytoskeleton</location>
    </subcellularLocation>
</comment>
<dbReference type="Pfam" id="PF00225">
    <property type="entry name" value="Kinesin"/>
    <property type="match status" value="1"/>
</dbReference>
<evidence type="ECO:0000256" key="5">
    <source>
        <dbReference type="PROSITE-ProRule" id="PRU00283"/>
    </source>
</evidence>
<feature type="domain" description="Kinesin motor" evidence="8">
    <location>
        <begin position="1393"/>
        <end position="1708"/>
    </location>
</feature>
<evidence type="ECO:0000313" key="9">
    <source>
        <dbReference type="EMBL" id="KAL3866569.1"/>
    </source>
</evidence>
<dbReference type="SUPFAM" id="SSF52540">
    <property type="entry name" value="P-loop containing nucleoside triphosphate hydrolases"/>
    <property type="match status" value="1"/>
</dbReference>
<feature type="region of interest" description="Disordered" evidence="7">
    <location>
        <begin position="1259"/>
        <end position="1281"/>
    </location>
</feature>
<dbReference type="GO" id="GO:0003774">
    <property type="term" value="F:cytoskeletal motor activity"/>
    <property type="evidence" value="ECO:0007669"/>
    <property type="project" value="UniProtKB-UniRule"/>
</dbReference>
<feature type="coiled-coil region" evidence="6">
    <location>
        <begin position="386"/>
        <end position="507"/>
    </location>
</feature>
<evidence type="ECO:0000256" key="3">
    <source>
        <dbReference type="ARBA" id="ARBA00022840"/>
    </source>
</evidence>
<reference evidence="9 10" key="1">
    <citation type="submission" date="2024-11" db="EMBL/GenBank/DDBJ databases">
        <title>Chromosome-level genome assembly of the freshwater bivalve Anodonta woodiana.</title>
        <authorList>
            <person name="Chen X."/>
        </authorList>
    </citation>
    <scope>NUCLEOTIDE SEQUENCE [LARGE SCALE GENOMIC DNA]</scope>
    <source>
        <strain evidence="9">MN2024</strain>
        <tissue evidence="9">Gills</tissue>
    </source>
</reference>
<feature type="compositionally biased region" description="Basic and acidic residues" evidence="7">
    <location>
        <begin position="37"/>
        <end position="69"/>
    </location>
</feature>
<feature type="compositionally biased region" description="Basic and acidic residues" evidence="7">
    <location>
        <begin position="107"/>
        <end position="123"/>
    </location>
</feature>
<feature type="compositionally biased region" description="Basic and acidic residues" evidence="7">
    <location>
        <begin position="16"/>
        <end position="26"/>
    </location>
</feature>
<evidence type="ECO:0000256" key="7">
    <source>
        <dbReference type="SAM" id="MobiDB-lite"/>
    </source>
</evidence>
<keyword evidence="4" id="KW-0206">Cytoskeleton</keyword>
<comment type="caution">
    <text evidence="9">The sequence shown here is derived from an EMBL/GenBank/DDBJ whole genome shotgun (WGS) entry which is preliminary data.</text>
</comment>
<evidence type="ECO:0000256" key="4">
    <source>
        <dbReference type="ARBA" id="ARBA00023212"/>
    </source>
</evidence>
<keyword evidence="10" id="KW-1185">Reference proteome</keyword>
<dbReference type="InterPro" id="IPR001752">
    <property type="entry name" value="Kinesin_motor_dom"/>
</dbReference>
<evidence type="ECO:0000259" key="8">
    <source>
        <dbReference type="PROSITE" id="PS50067"/>
    </source>
</evidence>
<keyword evidence="2 5" id="KW-0547">Nucleotide-binding</keyword>
<protein>
    <recommendedName>
        <fullName evidence="8">Kinesin motor domain-containing protein</fullName>
    </recommendedName>
</protein>
<dbReference type="InterPro" id="IPR019821">
    <property type="entry name" value="Kinesin_motor_CS"/>
</dbReference>
<dbReference type="CDD" id="cd01366">
    <property type="entry name" value="KISc_C_terminal"/>
    <property type="match status" value="1"/>
</dbReference>
<accession>A0ABD3VY69</accession>
<keyword evidence="4" id="KW-0963">Cytoplasm</keyword>
<name>A0ABD3VY69_SINWO</name>